<comment type="caution">
    <text evidence="8">The sequence shown here is derived from an EMBL/GenBank/DDBJ whole genome shotgun (WGS) entry which is preliminary data.</text>
</comment>
<dbReference type="Pfam" id="PF03942">
    <property type="entry name" value="DTW"/>
    <property type="match status" value="1"/>
</dbReference>
<keyword evidence="3" id="KW-0949">S-adenosyl-L-methionine</keyword>
<evidence type="ECO:0000256" key="5">
    <source>
        <dbReference type="ARBA" id="ARBA00034489"/>
    </source>
</evidence>
<evidence type="ECO:0000256" key="1">
    <source>
        <dbReference type="ARBA" id="ARBA00012386"/>
    </source>
</evidence>
<dbReference type="PANTHER" id="PTHR21392:SF0">
    <property type="entry name" value="TRNA-URIDINE AMINOCARBOXYPROPYLTRANSFERASE 2"/>
    <property type="match status" value="1"/>
</dbReference>
<dbReference type="EC" id="2.5.1.25" evidence="1"/>
<feature type="compositionally biased region" description="Low complexity" evidence="6">
    <location>
        <begin position="19"/>
        <end position="28"/>
    </location>
</feature>
<name>A0AB38C324_9BURK</name>
<evidence type="ECO:0000259" key="7">
    <source>
        <dbReference type="SMART" id="SM01144"/>
    </source>
</evidence>
<dbReference type="SMART" id="SM01144">
    <property type="entry name" value="DTW"/>
    <property type="match status" value="1"/>
</dbReference>
<feature type="region of interest" description="Disordered" evidence="6">
    <location>
        <begin position="1"/>
        <end position="28"/>
    </location>
</feature>
<accession>A0AB38C324</accession>
<dbReference type="AlphaFoldDB" id="A0AB38C324"/>
<feature type="compositionally biased region" description="Polar residues" evidence="6">
    <location>
        <begin position="1"/>
        <end position="17"/>
    </location>
</feature>
<dbReference type="GO" id="GO:0016432">
    <property type="term" value="F:tRNA-uridine aminocarboxypropyltransferase activity"/>
    <property type="evidence" value="ECO:0007669"/>
    <property type="project" value="UniProtKB-EC"/>
</dbReference>
<keyword evidence="4" id="KW-0819">tRNA processing</keyword>
<dbReference type="InterPro" id="IPR005636">
    <property type="entry name" value="DTW"/>
</dbReference>
<evidence type="ECO:0000313" key="9">
    <source>
        <dbReference type="Proteomes" id="UP000182489"/>
    </source>
</evidence>
<dbReference type="Proteomes" id="UP000182489">
    <property type="component" value="Unassembled WGS sequence"/>
</dbReference>
<sequence length="235" mass="25609">MTTRRIPSHPSSNTVGHTASRSAASSSLAEPAKRARCPACLRAVSSCICRWIAPVSHAVEVLILQHPLEVHNAKGSARLLHLSLPNSRMLTGEQFAPDVLAGLLAGKHNVLLYPDTPGDRSLGIAPPPALDPAILLDPSQLRLVVLDATWRKSRKMLYMNPPLQQLPRLPLRDTPASHYLIRKAHAPDQLSSLEATCYALMQLEQDAARFVPLITAFDGFVAQQLSYVMPQGEKA</sequence>
<organism evidence="8 9">
    <name type="scientific">Janthinobacterium lividum</name>
    <dbReference type="NCBI Taxonomy" id="29581"/>
    <lineage>
        <taxon>Bacteria</taxon>
        <taxon>Pseudomonadati</taxon>
        <taxon>Pseudomonadota</taxon>
        <taxon>Betaproteobacteria</taxon>
        <taxon>Burkholderiales</taxon>
        <taxon>Oxalobacteraceae</taxon>
        <taxon>Janthinobacterium</taxon>
    </lineage>
</organism>
<dbReference type="InterPro" id="IPR039262">
    <property type="entry name" value="DTWD2/TAPT"/>
</dbReference>
<evidence type="ECO:0000256" key="6">
    <source>
        <dbReference type="SAM" id="MobiDB-lite"/>
    </source>
</evidence>
<dbReference type="PANTHER" id="PTHR21392">
    <property type="entry name" value="TRNA-URIDINE AMINOCARBOXYPROPYLTRANSFERASE 2"/>
    <property type="match status" value="1"/>
</dbReference>
<reference evidence="8 9" key="1">
    <citation type="submission" date="2016-11" db="EMBL/GenBank/DDBJ databases">
        <authorList>
            <person name="Varghese N."/>
            <person name="Submissions S."/>
        </authorList>
    </citation>
    <scope>NUCLEOTIDE SEQUENCE [LARGE SCALE GENOMIC DNA]</scope>
    <source>
        <strain evidence="8 9">NFR18</strain>
    </source>
</reference>
<proteinExistence type="inferred from homology"/>
<dbReference type="EMBL" id="FPKH01000001">
    <property type="protein sequence ID" value="SFX12219.1"/>
    <property type="molecule type" value="Genomic_DNA"/>
</dbReference>
<evidence type="ECO:0000256" key="3">
    <source>
        <dbReference type="ARBA" id="ARBA00022691"/>
    </source>
</evidence>
<evidence type="ECO:0000256" key="4">
    <source>
        <dbReference type="ARBA" id="ARBA00022694"/>
    </source>
</evidence>
<evidence type="ECO:0000256" key="2">
    <source>
        <dbReference type="ARBA" id="ARBA00022679"/>
    </source>
</evidence>
<evidence type="ECO:0000313" key="8">
    <source>
        <dbReference type="EMBL" id="SFX12219.1"/>
    </source>
</evidence>
<protein>
    <recommendedName>
        <fullName evidence="1">tRNA-uridine aminocarboxypropyltransferase</fullName>
        <ecNumber evidence="1">2.5.1.25</ecNumber>
    </recommendedName>
</protein>
<comment type="similarity">
    <text evidence="5">Belongs to the TDD superfamily. DTWD2 family.</text>
</comment>
<keyword evidence="2" id="KW-0808">Transferase</keyword>
<gene>
    <name evidence="8" type="ORF">SAMN03097694_0813</name>
</gene>
<dbReference type="GO" id="GO:0008033">
    <property type="term" value="P:tRNA processing"/>
    <property type="evidence" value="ECO:0007669"/>
    <property type="project" value="UniProtKB-KW"/>
</dbReference>
<feature type="domain" description="DTW" evidence="7">
    <location>
        <begin position="33"/>
        <end position="229"/>
    </location>
</feature>